<proteinExistence type="predicted"/>
<dbReference type="Proteomes" id="UP000464378">
    <property type="component" value="Chromosome"/>
</dbReference>
<dbReference type="EMBL" id="LR593887">
    <property type="protein sequence ID" value="VTS02653.1"/>
    <property type="molecule type" value="Genomic_DNA"/>
</dbReference>
<dbReference type="InterPro" id="IPR051918">
    <property type="entry name" value="STPP_CPPED1"/>
</dbReference>
<dbReference type="EMBL" id="LR586016">
    <property type="protein sequence ID" value="VIP02855.1"/>
    <property type="molecule type" value="Genomic_DNA"/>
</dbReference>
<evidence type="ECO:0000313" key="2">
    <source>
        <dbReference type="EMBL" id="VIP02855.1"/>
    </source>
</evidence>
<reference evidence="2" key="1">
    <citation type="submission" date="2019-04" db="EMBL/GenBank/DDBJ databases">
        <authorList>
            <consortium name="Science for Life Laboratories"/>
        </authorList>
    </citation>
    <scope>NUCLEOTIDE SEQUENCE</scope>
    <source>
        <strain evidence="2">MBLW1</strain>
    </source>
</reference>
<sequence length="327" mass="36060">MNPSALDRRKLLLLGAATPLISPALLSGNPGQAKPVLRAAHITDVHLTPGRNAADGFTAALKHMQSQPDWSPELILNTGDSMMAVDGGVPAESAKKQIDLWQSVTQKQTKLPIRSILGNHDIWGGKQPTEQIPESKKGPKLIQEALQIPSPWYSFDLAGWHFIGLSSAWPNNGTLGDEQFAWLQADLAATPTTRPVCVLSHYPILSVTSQTYGDSCRRGNDQLLPGNWTHADCWAITELFRQHPNVKLSLSGHMHTCDRCEYRGVWYICGGAVSGAWWEGAEYGFPPMYGQIDFYADGAFAYRFTDYGWTARQWKGKQLSATTKPTK</sequence>
<evidence type="ECO:0000313" key="3">
    <source>
        <dbReference type="Proteomes" id="UP000464378"/>
    </source>
</evidence>
<dbReference type="InParanoid" id="A0A6C2YP81"/>
<accession>A0A6C2YP81</accession>
<organism evidence="2">
    <name type="scientific">Tuwongella immobilis</name>
    <dbReference type="NCBI Taxonomy" id="692036"/>
    <lineage>
        <taxon>Bacteria</taxon>
        <taxon>Pseudomonadati</taxon>
        <taxon>Planctomycetota</taxon>
        <taxon>Planctomycetia</taxon>
        <taxon>Gemmatales</taxon>
        <taxon>Gemmataceae</taxon>
        <taxon>Tuwongella</taxon>
    </lineage>
</organism>
<dbReference type="AlphaFoldDB" id="A0A6C2YP81"/>
<dbReference type="PANTHER" id="PTHR43143:SF1">
    <property type="entry name" value="SERINE_THREONINE-PROTEIN PHOSPHATASE CPPED1"/>
    <property type="match status" value="1"/>
</dbReference>
<dbReference type="RefSeq" id="WP_162657984.1">
    <property type="nucleotide sequence ID" value="NZ_LR593887.1"/>
</dbReference>
<keyword evidence="3" id="KW-1185">Reference proteome</keyword>
<dbReference type="InterPro" id="IPR004843">
    <property type="entry name" value="Calcineurin-like_PHP"/>
</dbReference>
<evidence type="ECO:0000259" key="1">
    <source>
        <dbReference type="Pfam" id="PF00149"/>
    </source>
</evidence>
<protein>
    <recommendedName>
        <fullName evidence="1">Calcineurin-like phosphoesterase domain-containing protein</fullName>
    </recommendedName>
</protein>
<gene>
    <name evidence="2" type="ORF">GMBLW1_11050</name>
</gene>
<dbReference type="SUPFAM" id="SSF56300">
    <property type="entry name" value="Metallo-dependent phosphatases"/>
    <property type="match status" value="1"/>
</dbReference>
<dbReference type="PANTHER" id="PTHR43143">
    <property type="entry name" value="METALLOPHOSPHOESTERASE, CALCINEURIN SUPERFAMILY"/>
    <property type="match status" value="1"/>
</dbReference>
<dbReference type="KEGG" id="tim:GMBLW1_11050"/>
<dbReference type="Gene3D" id="3.60.21.10">
    <property type="match status" value="1"/>
</dbReference>
<dbReference type="Pfam" id="PF00149">
    <property type="entry name" value="Metallophos"/>
    <property type="match status" value="1"/>
</dbReference>
<dbReference type="InterPro" id="IPR029052">
    <property type="entry name" value="Metallo-depent_PP-like"/>
</dbReference>
<dbReference type="GO" id="GO:0016787">
    <property type="term" value="F:hydrolase activity"/>
    <property type="evidence" value="ECO:0007669"/>
    <property type="project" value="InterPro"/>
</dbReference>
<feature type="domain" description="Calcineurin-like phosphoesterase" evidence="1">
    <location>
        <begin position="38"/>
        <end position="256"/>
    </location>
</feature>
<name>A0A6C2YP81_9BACT</name>